<dbReference type="InterPro" id="IPR017853">
    <property type="entry name" value="GH"/>
</dbReference>
<dbReference type="SUPFAM" id="SSF51445">
    <property type="entry name" value="(Trans)glycosidases"/>
    <property type="match status" value="1"/>
</dbReference>
<protein>
    <recommendedName>
        <fullName evidence="3">Glycosyl hydrolase-like 10 domain-containing protein</fullName>
    </recommendedName>
</protein>
<gene>
    <name evidence="4" type="ORF">LSH36_954g00001</name>
</gene>
<dbReference type="Gene3D" id="3.20.20.80">
    <property type="entry name" value="Glycosidases"/>
    <property type="match status" value="1"/>
</dbReference>
<accession>A0AAD9MTI0</accession>
<reference evidence="4" key="1">
    <citation type="journal article" date="2023" name="Mol. Biol. Evol.">
        <title>Third-Generation Sequencing Reveals the Adaptive Role of the Epigenome in Three Deep-Sea Polychaetes.</title>
        <authorList>
            <person name="Perez M."/>
            <person name="Aroh O."/>
            <person name="Sun Y."/>
            <person name="Lan Y."/>
            <person name="Juniper S.K."/>
            <person name="Young C.R."/>
            <person name="Angers B."/>
            <person name="Qian P.Y."/>
        </authorList>
    </citation>
    <scope>NUCLEOTIDE SEQUENCE</scope>
    <source>
        <strain evidence="4">P08H-3</strain>
    </source>
</reference>
<organism evidence="4 5">
    <name type="scientific">Paralvinella palmiformis</name>
    <dbReference type="NCBI Taxonomy" id="53620"/>
    <lineage>
        <taxon>Eukaryota</taxon>
        <taxon>Metazoa</taxon>
        <taxon>Spiralia</taxon>
        <taxon>Lophotrochozoa</taxon>
        <taxon>Annelida</taxon>
        <taxon>Polychaeta</taxon>
        <taxon>Sedentaria</taxon>
        <taxon>Canalipalpata</taxon>
        <taxon>Terebellida</taxon>
        <taxon>Terebelliformia</taxon>
        <taxon>Alvinellidae</taxon>
        <taxon>Paralvinella</taxon>
    </lineage>
</organism>
<evidence type="ECO:0000313" key="5">
    <source>
        <dbReference type="Proteomes" id="UP001208570"/>
    </source>
</evidence>
<proteinExistence type="predicted"/>
<dbReference type="EMBL" id="JAODUP010000954">
    <property type="protein sequence ID" value="KAK2142434.1"/>
    <property type="molecule type" value="Genomic_DNA"/>
</dbReference>
<keyword evidence="5" id="KW-1185">Reference proteome</keyword>
<name>A0AAD9MTI0_9ANNE</name>
<dbReference type="Proteomes" id="UP001208570">
    <property type="component" value="Unassembled WGS sequence"/>
</dbReference>
<sequence length="575" mass="64263">MFRRQLICVILWLSLVKADLTGTDPEPGTCICVDANGINIRDSGCGNVIGTANNGDCWTYNGNKVICDLAGTTYDYFDLAYNDASGWLAGNYLVTSAPSSCDDAQSPDPEQRAVFIATAWNVDWPTSGWDSSSDQQSQMLNYLDRLVDMNMNTVVFQVRPSADAFYDSSIEPWSKYLTGTQGVAPDPYYDPLSFTVTEAHSRGIEVHAWLNPYRANLVPNTDGMAPNHACLDSVLGQYCYRYDEYMWLDPGAPEVVDRLISVIQDIVTRYDVDGIHFDDYFYPYPDGTQFPDDATYELYGDGMSRDDWRRNNVNTMVQRVYNTIRSASGTVKFSISPFGIYRPGHPEGMDPPIAGMDPYSELYADAKLWLQNGWLDFLAPQLYWTIAGQGQSYPVLLDYWLEWNTQARFVYAANGVYKIADSNDWPLSEIGDQVDLSRDATRRSSGSLGNIMYSAKYFRDNTDGIYDYFISTVYPTAASVPPMDWLPGAKTPEAPRARALGSLITWQAASGDEVTHTWSLYAKKGNKWNMLKRLPRYATSYRVIEPGLYSIRAASRSNHLSGAALVSVTSANGKA</sequence>
<dbReference type="InterPro" id="IPR052177">
    <property type="entry name" value="Divisome_Glycosyl_Hydrolase"/>
</dbReference>
<keyword evidence="1 2" id="KW-0732">Signal</keyword>
<dbReference type="Pfam" id="PF02638">
    <property type="entry name" value="GHL10"/>
    <property type="match status" value="1"/>
</dbReference>
<feature type="chain" id="PRO_5041974251" description="Glycosyl hydrolase-like 10 domain-containing protein" evidence="2">
    <location>
        <begin position="19"/>
        <end position="575"/>
    </location>
</feature>
<evidence type="ECO:0000256" key="2">
    <source>
        <dbReference type="SAM" id="SignalP"/>
    </source>
</evidence>
<evidence type="ECO:0000313" key="4">
    <source>
        <dbReference type="EMBL" id="KAK2142434.1"/>
    </source>
</evidence>
<dbReference type="PANTHER" id="PTHR43405:SF1">
    <property type="entry name" value="GLYCOSYL HYDROLASE DIGH"/>
    <property type="match status" value="1"/>
</dbReference>
<comment type="caution">
    <text evidence="4">The sequence shown here is derived from an EMBL/GenBank/DDBJ whole genome shotgun (WGS) entry which is preliminary data.</text>
</comment>
<feature type="signal peptide" evidence="2">
    <location>
        <begin position="1"/>
        <end position="18"/>
    </location>
</feature>
<dbReference type="InterPro" id="IPR003790">
    <property type="entry name" value="GHL10"/>
</dbReference>
<evidence type="ECO:0000256" key="1">
    <source>
        <dbReference type="ARBA" id="ARBA00022729"/>
    </source>
</evidence>
<dbReference type="PANTHER" id="PTHR43405">
    <property type="entry name" value="GLYCOSYL HYDROLASE DIGH"/>
    <property type="match status" value="1"/>
</dbReference>
<feature type="domain" description="Glycosyl hydrolase-like 10" evidence="3">
    <location>
        <begin position="112"/>
        <end position="402"/>
    </location>
</feature>
<evidence type="ECO:0000259" key="3">
    <source>
        <dbReference type="Pfam" id="PF02638"/>
    </source>
</evidence>
<dbReference type="AlphaFoldDB" id="A0AAD9MTI0"/>